<sequence>MLHVGLLILKILGILLLSILGLVLLLLCIVLFVPVGYRLDMEKRERFQLKGRVSWLCWVLTAIFFVRWENSEDDFQTEKKICIFGISLNRIREWKKKHCRKKNKPKGRPMQKTEKSEEEKAPEVAVKREEQQEEKKTADLPAVREKSREKKERHRRKRWNPMETFRHICDKIKNIGSLVRSLYRKTNEFQEFWNRKEHVRARQAVLQETRFLWKKSRPRKVAGKVTFGFEDPSWTGLGTGLLSMLYQWYPKRFSIHPDFEREILEGELHIRGRIQIYVLCLIAFRLWRNQDVRQMYQEWKQ</sequence>
<keyword evidence="2" id="KW-0812">Transmembrane</keyword>
<dbReference type="Pfam" id="PF11167">
    <property type="entry name" value="DUF2953"/>
    <property type="match status" value="1"/>
</dbReference>
<feature type="transmembrane region" description="Helical" evidence="2">
    <location>
        <begin position="12"/>
        <end position="37"/>
    </location>
</feature>
<keyword evidence="2" id="KW-0472">Membrane</keyword>
<keyword evidence="4" id="KW-1185">Reference proteome</keyword>
<gene>
    <name evidence="3" type="ORF">LKD36_06300</name>
</gene>
<feature type="compositionally biased region" description="Basic and acidic residues" evidence="1">
    <location>
        <begin position="111"/>
        <end position="150"/>
    </location>
</feature>
<evidence type="ECO:0000256" key="2">
    <source>
        <dbReference type="SAM" id="Phobius"/>
    </source>
</evidence>
<name>A0AAE3A4D5_9FIRM</name>
<dbReference type="RefSeq" id="WP_308459105.1">
    <property type="nucleotide sequence ID" value="NZ_JAJEPS010000004.1"/>
</dbReference>
<dbReference type="EMBL" id="JAJEPS010000004">
    <property type="protein sequence ID" value="MCC2125791.1"/>
    <property type="molecule type" value="Genomic_DNA"/>
</dbReference>
<proteinExistence type="predicted"/>
<dbReference type="Proteomes" id="UP001198220">
    <property type="component" value="Unassembled WGS sequence"/>
</dbReference>
<evidence type="ECO:0000313" key="4">
    <source>
        <dbReference type="Proteomes" id="UP001198220"/>
    </source>
</evidence>
<feature type="compositionally biased region" description="Basic residues" evidence="1">
    <location>
        <begin position="99"/>
        <end position="109"/>
    </location>
</feature>
<evidence type="ECO:0000256" key="1">
    <source>
        <dbReference type="SAM" id="MobiDB-lite"/>
    </source>
</evidence>
<dbReference type="InterPro" id="IPR021338">
    <property type="entry name" value="DUF2953"/>
</dbReference>
<organism evidence="3 4">
    <name type="scientific">Hominiventricola filiformis</name>
    <dbReference type="NCBI Taxonomy" id="2885352"/>
    <lineage>
        <taxon>Bacteria</taxon>
        <taxon>Bacillati</taxon>
        <taxon>Bacillota</taxon>
        <taxon>Clostridia</taxon>
        <taxon>Lachnospirales</taxon>
        <taxon>Lachnospiraceae</taxon>
        <taxon>Hominiventricola</taxon>
    </lineage>
</organism>
<accession>A0AAE3A4D5</accession>
<dbReference type="AlphaFoldDB" id="A0AAE3A4D5"/>
<keyword evidence="2" id="KW-1133">Transmembrane helix</keyword>
<feature type="region of interest" description="Disordered" evidence="1">
    <location>
        <begin position="99"/>
        <end position="157"/>
    </location>
</feature>
<evidence type="ECO:0000313" key="3">
    <source>
        <dbReference type="EMBL" id="MCC2125791.1"/>
    </source>
</evidence>
<reference evidence="3 4" key="1">
    <citation type="submission" date="2021-10" db="EMBL/GenBank/DDBJ databases">
        <title>Anaerobic single-cell dispensing facilitates the cultivation of human gut bacteria.</title>
        <authorList>
            <person name="Afrizal A."/>
        </authorList>
    </citation>
    <scope>NUCLEOTIDE SEQUENCE [LARGE SCALE GENOMIC DNA]</scope>
    <source>
        <strain evidence="3 4">CLA-AA-H276</strain>
    </source>
</reference>
<protein>
    <submittedName>
        <fullName evidence="3">DUF2953 domain-containing protein</fullName>
    </submittedName>
</protein>
<comment type="caution">
    <text evidence="3">The sequence shown here is derived from an EMBL/GenBank/DDBJ whole genome shotgun (WGS) entry which is preliminary data.</text>
</comment>